<proteinExistence type="predicted"/>
<organism evidence="1 2">
    <name type="scientific">Allomyces macrogynus (strain ATCC 38327)</name>
    <name type="common">Allomyces javanicus var. macrogynus</name>
    <dbReference type="NCBI Taxonomy" id="578462"/>
    <lineage>
        <taxon>Eukaryota</taxon>
        <taxon>Fungi</taxon>
        <taxon>Fungi incertae sedis</taxon>
        <taxon>Blastocladiomycota</taxon>
        <taxon>Blastocladiomycetes</taxon>
        <taxon>Blastocladiales</taxon>
        <taxon>Blastocladiaceae</taxon>
        <taxon>Allomyces</taxon>
    </lineage>
</organism>
<gene>
    <name evidence="1" type="ORF">AMAG_00475</name>
</gene>
<dbReference type="VEuPathDB" id="FungiDB:AMAG_00475"/>
<dbReference type="EMBL" id="GG745328">
    <property type="protein sequence ID" value="KNE54503.1"/>
    <property type="molecule type" value="Genomic_DNA"/>
</dbReference>
<evidence type="ECO:0000313" key="1">
    <source>
        <dbReference type="EMBL" id="KNE54503.1"/>
    </source>
</evidence>
<accession>A0A0L0RW25</accession>
<dbReference type="Proteomes" id="UP000054350">
    <property type="component" value="Unassembled WGS sequence"/>
</dbReference>
<reference evidence="1 2" key="1">
    <citation type="submission" date="2009-11" db="EMBL/GenBank/DDBJ databases">
        <title>Annotation of Allomyces macrogynus ATCC 38327.</title>
        <authorList>
            <consortium name="The Broad Institute Genome Sequencing Platform"/>
            <person name="Russ C."/>
            <person name="Cuomo C."/>
            <person name="Burger G."/>
            <person name="Gray M.W."/>
            <person name="Holland P.W.H."/>
            <person name="King N."/>
            <person name="Lang F.B.F."/>
            <person name="Roger A.J."/>
            <person name="Ruiz-Trillo I."/>
            <person name="Young S.K."/>
            <person name="Zeng Q."/>
            <person name="Gargeya S."/>
            <person name="Fitzgerald M."/>
            <person name="Haas B."/>
            <person name="Abouelleil A."/>
            <person name="Alvarado L."/>
            <person name="Arachchi H.M."/>
            <person name="Berlin A."/>
            <person name="Chapman S.B."/>
            <person name="Gearin G."/>
            <person name="Goldberg J."/>
            <person name="Griggs A."/>
            <person name="Gujja S."/>
            <person name="Hansen M."/>
            <person name="Heiman D."/>
            <person name="Howarth C."/>
            <person name="Larimer J."/>
            <person name="Lui A."/>
            <person name="MacDonald P.J.P."/>
            <person name="McCowen C."/>
            <person name="Montmayeur A."/>
            <person name="Murphy C."/>
            <person name="Neiman D."/>
            <person name="Pearson M."/>
            <person name="Priest M."/>
            <person name="Roberts A."/>
            <person name="Saif S."/>
            <person name="Shea T."/>
            <person name="Sisk P."/>
            <person name="Stolte C."/>
            <person name="Sykes S."/>
            <person name="Wortman J."/>
            <person name="Nusbaum C."/>
            <person name="Birren B."/>
        </authorList>
    </citation>
    <scope>NUCLEOTIDE SEQUENCE [LARGE SCALE GENOMIC DNA]</scope>
    <source>
        <strain evidence="1 2">ATCC 38327</strain>
    </source>
</reference>
<protein>
    <submittedName>
        <fullName evidence="1">Uncharacterized protein</fullName>
    </submittedName>
</protein>
<keyword evidence="2" id="KW-1185">Reference proteome</keyword>
<reference evidence="2" key="2">
    <citation type="submission" date="2009-11" db="EMBL/GenBank/DDBJ databases">
        <title>The Genome Sequence of Allomyces macrogynus strain ATCC 38327.</title>
        <authorList>
            <consortium name="The Broad Institute Genome Sequencing Platform"/>
            <person name="Russ C."/>
            <person name="Cuomo C."/>
            <person name="Shea T."/>
            <person name="Young S.K."/>
            <person name="Zeng Q."/>
            <person name="Koehrsen M."/>
            <person name="Haas B."/>
            <person name="Borodovsky M."/>
            <person name="Guigo R."/>
            <person name="Alvarado L."/>
            <person name="Berlin A."/>
            <person name="Borenstein D."/>
            <person name="Chen Z."/>
            <person name="Engels R."/>
            <person name="Freedman E."/>
            <person name="Gellesch M."/>
            <person name="Goldberg J."/>
            <person name="Griggs A."/>
            <person name="Gujja S."/>
            <person name="Heiman D."/>
            <person name="Hepburn T."/>
            <person name="Howarth C."/>
            <person name="Jen D."/>
            <person name="Larson L."/>
            <person name="Lewis B."/>
            <person name="Mehta T."/>
            <person name="Park D."/>
            <person name="Pearson M."/>
            <person name="Roberts A."/>
            <person name="Saif S."/>
            <person name="Shenoy N."/>
            <person name="Sisk P."/>
            <person name="Stolte C."/>
            <person name="Sykes S."/>
            <person name="Walk T."/>
            <person name="White J."/>
            <person name="Yandava C."/>
            <person name="Burger G."/>
            <person name="Gray M.W."/>
            <person name="Holland P.W.H."/>
            <person name="King N."/>
            <person name="Lang F.B.F."/>
            <person name="Roger A.J."/>
            <person name="Ruiz-Trillo I."/>
            <person name="Lander E."/>
            <person name="Nusbaum C."/>
        </authorList>
    </citation>
    <scope>NUCLEOTIDE SEQUENCE [LARGE SCALE GENOMIC DNA]</scope>
    <source>
        <strain evidence="2">ATCC 38327</strain>
    </source>
</reference>
<name>A0A0L0RW25_ALLM3</name>
<evidence type="ECO:0000313" key="2">
    <source>
        <dbReference type="Proteomes" id="UP000054350"/>
    </source>
</evidence>
<sequence length="344" mass="37721">MIRVLSRRIEANETWKAIKKTIMTELLVDQPDILCMQIHIKSMSLLQGLPHALRSHQYTVHLLEAGVGDTYHPARLKDLLTAISKDFEIVSYVDELVTGVHVCTQRLLLHVPALAKEPVPRPPTVAQPVHVVGVDVDDSDEEDDDELALAPRFRSPGPTNALEPHLLLIHMDDHDVSTQPAAEQLTLKVNLLKQSVESCRASVAAWYPKTSHAKVQAPAILWAGAIMSSLARFLLQPADVPVAVVPTPDQVLAAMIKNRGQIPANMTAPSLADTFGRYAKETNLVVAGRGMDGVTSSTEIVAASPPHSRHQLVVERVVSFPRPRRMAEALSLTELRLTSRKVGQ</sequence>
<dbReference type="AlphaFoldDB" id="A0A0L0RW25"/>